<feature type="compositionally biased region" description="Basic and acidic residues" evidence="1">
    <location>
        <begin position="424"/>
        <end position="439"/>
    </location>
</feature>
<dbReference type="PANTHER" id="PTHR43828">
    <property type="entry name" value="ASPARAGINASE"/>
    <property type="match status" value="1"/>
</dbReference>
<dbReference type="GO" id="GO:0030907">
    <property type="term" value="C:MBF transcription complex"/>
    <property type="evidence" value="ECO:0007669"/>
    <property type="project" value="TreeGrafter"/>
</dbReference>
<dbReference type="SUPFAM" id="SSF54616">
    <property type="entry name" value="DNA-binding domain of Mlu1-box binding protein MBP1"/>
    <property type="match status" value="1"/>
</dbReference>
<dbReference type="GO" id="GO:0003677">
    <property type="term" value="F:DNA binding"/>
    <property type="evidence" value="ECO:0007669"/>
    <property type="project" value="InterPro"/>
</dbReference>
<dbReference type="PANTHER" id="PTHR43828:SF5">
    <property type="entry name" value="TRANSCRIPTIONAL REPRESSOR XBP1"/>
    <property type="match status" value="1"/>
</dbReference>
<gene>
    <name evidence="3" type="ORF">E4U43_005064</name>
</gene>
<name>A0A9P7N2I7_9HYPO</name>
<feature type="region of interest" description="Disordered" evidence="1">
    <location>
        <begin position="13"/>
        <end position="65"/>
    </location>
</feature>
<dbReference type="EMBL" id="SRPW01003303">
    <property type="protein sequence ID" value="KAG5987450.1"/>
    <property type="molecule type" value="Genomic_DNA"/>
</dbReference>
<dbReference type="Gene3D" id="3.10.260.10">
    <property type="entry name" value="Transcription regulator HTH, APSES-type DNA-binding domain"/>
    <property type="match status" value="1"/>
</dbReference>
<accession>A0A9P7N2I7</accession>
<comment type="caution">
    <text evidence="3">The sequence shown here is derived from an EMBL/GenBank/DDBJ whole genome shotgun (WGS) entry which is preliminary data.</text>
</comment>
<keyword evidence="4" id="KW-1185">Reference proteome</keyword>
<reference evidence="3" key="1">
    <citation type="journal article" date="2020" name="bioRxiv">
        <title>Whole genome comparisons of ergot fungi reveals the divergence and evolution of species within the genus Claviceps are the result of varying mechanisms driving genome evolution and host range expansion.</title>
        <authorList>
            <person name="Wyka S.A."/>
            <person name="Mondo S.J."/>
            <person name="Liu M."/>
            <person name="Dettman J."/>
            <person name="Nalam V."/>
            <person name="Broders K.D."/>
        </authorList>
    </citation>
    <scope>NUCLEOTIDE SEQUENCE</scope>
    <source>
        <strain evidence="3">CCC 602</strain>
    </source>
</reference>
<sequence>MLSIAELLNPLEPVTSSADQSQPSPRQHRFGSSFHSSISRHSDERPRLDVRRRGPSPPAVQGTVHFPPFEDVSDGVLREIRRYRISQFGRIHRSCEHIPYNSSKRDFCTKTGREYIEAFKYTFQIPGQTSVYTVMWDYTIGLVRITPFFKSLGYTKTKPSQALDKNPGLRDVCPSITGGSVLAQGYWMPFQCAKALCATFCHEISGALIPIFGPDFPSRCTLPTSPRFADMIISQELIAEAARRAPRGEDRPGTDVGGNDAADFHLPDRVPATPRVARSSPSTTPFHTASRRTRRSYFDARATTTTPERLGDTKGASHSMSHTSRTTSWGPETRVAAGEVQPDCEECEGSCEAGVAGPSVFHSPPAHKRLLQHQRHDTTSGERKRRKLVDDPPMTTEATHQHRERSTLGRRALPQSRGLAAASRRRESREIARGEDNPERSAASVLVPTESGSETQGRKASRSPDDPSQEMIQRGRDDVV</sequence>
<protein>
    <recommendedName>
        <fullName evidence="2">HTH APSES-type domain-containing protein</fullName>
    </recommendedName>
</protein>
<feature type="compositionally biased region" description="Low complexity" evidence="1">
    <location>
        <begin position="317"/>
        <end position="328"/>
    </location>
</feature>
<evidence type="ECO:0000256" key="1">
    <source>
        <dbReference type="SAM" id="MobiDB-lite"/>
    </source>
</evidence>
<evidence type="ECO:0000259" key="2">
    <source>
        <dbReference type="PROSITE" id="PS51299"/>
    </source>
</evidence>
<organism evidence="3 4">
    <name type="scientific">Claviceps pusilla</name>
    <dbReference type="NCBI Taxonomy" id="123648"/>
    <lineage>
        <taxon>Eukaryota</taxon>
        <taxon>Fungi</taxon>
        <taxon>Dikarya</taxon>
        <taxon>Ascomycota</taxon>
        <taxon>Pezizomycotina</taxon>
        <taxon>Sordariomycetes</taxon>
        <taxon>Hypocreomycetidae</taxon>
        <taxon>Hypocreales</taxon>
        <taxon>Clavicipitaceae</taxon>
        <taxon>Claviceps</taxon>
    </lineage>
</organism>
<dbReference type="PROSITE" id="PS51299">
    <property type="entry name" value="HTH_APSES"/>
    <property type="match status" value="1"/>
</dbReference>
<evidence type="ECO:0000313" key="3">
    <source>
        <dbReference type="EMBL" id="KAG5987450.1"/>
    </source>
</evidence>
<dbReference type="InterPro" id="IPR003163">
    <property type="entry name" value="Tscrpt_reg_HTH_APSES-type"/>
</dbReference>
<feature type="compositionally biased region" description="Polar residues" evidence="1">
    <location>
        <begin position="14"/>
        <end position="25"/>
    </location>
</feature>
<feature type="region of interest" description="Disordered" evidence="1">
    <location>
        <begin position="370"/>
        <end position="480"/>
    </location>
</feature>
<feature type="compositionally biased region" description="Low complexity" evidence="1">
    <location>
        <begin position="30"/>
        <end position="39"/>
    </location>
</feature>
<dbReference type="OrthoDB" id="5562739at2759"/>
<feature type="compositionally biased region" description="Basic and acidic residues" evidence="1">
    <location>
        <begin position="40"/>
        <end position="52"/>
    </location>
</feature>
<feature type="region of interest" description="Disordered" evidence="1">
    <location>
        <begin position="243"/>
        <end position="336"/>
    </location>
</feature>
<dbReference type="InterPro" id="IPR051642">
    <property type="entry name" value="SWI6-like"/>
</dbReference>
<feature type="domain" description="HTH APSES-type" evidence="2">
    <location>
        <begin position="105"/>
        <end position="223"/>
    </location>
</feature>
<evidence type="ECO:0000313" key="4">
    <source>
        <dbReference type="Proteomes" id="UP000748025"/>
    </source>
</evidence>
<dbReference type="AlphaFoldDB" id="A0A9P7N2I7"/>
<dbReference type="GO" id="GO:0033309">
    <property type="term" value="C:SBF transcription complex"/>
    <property type="evidence" value="ECO:0007669"/>
    <property type="project" value="TreeGrafter"/>
</dbReference>
<dbReference type="GO" id="GO:0000981">
    <property type="term" value="F:DNA-binding transcription factor activity, RNA polymerase II-specific"/>
    <property type="evidence" value="ECO:0007669"/>
    <property type="project" value="UniProtKB-ARBA"/>
</dbReference>
<feature type="compositionally biased region" description="Basic and acidic residues" evidence="1">
    <location>
        <begin position="243"/>
        <end position="253"/>
    </location>
</feature>
<proteinExistence type="predicted"/>
<dbReference type="Proteomes" id="UP000748025">
    <property type="component" value="Unassembled WGS sequence"/>
</dbReference>
<dbReference type="InterPro" id="IPR036887">
    <property type="entry name" value="HTH_APSES_sf"/>
</dbReference>